<dbReference type="PROSITE" id="PS51883">
    <property type="entry name" value="OBG"/>
    <property type="match status" value="1"/>
</dbReference>
<feature type="binding site" evidence="9">
    <location>
        <begin position="285"/>
        <end position="288"/>
    </location>
    <ligand>
        <name>GTP</name>
        <dbReference type="ChEBI" id="CHEBI:37565"/>
    </ligand>
</feature>
<evidence type="ECO:0000256" key="10">
    <source>
        <dbReference type="SAM" id="MobiDB-lite"/>
    </source>
</evidence>
<dbReference type="NCBIfam" id="NF008954">
    <property type="entry name" value="PRK12296.1"/>
    <property type="match status" value="1"/>
</dbReference>
<dbReference type="PROSITE" id="PS51710">
    <property type="entry name" value="G_OBG"/>
    <property type="match status" value="1"/>
</dbReference>
<dbReference type="HOGENOM" id="CLU_011747_2_1_9"/>
<keyword evidence="8 9" id="KW-0342">GTP-binding</keyword>
<dbReference type="Pfam" id="PF01926">
    <property type="entry name" value="MMR_HSR1"/>
    <property type="match status" value="1"/>
</dbReference>
<evidence type="ECO:0000256" key="2">
    <source>
        <dbReference type="ARBA" id="ARBA00007699"/>
    </source>
</evidence>
<sequence length="429" mass="47524">MINMFIDIANIYVKGGNGGNGAVAFRREKYEPAGGPAGGDGGNGGSVIIEVDSGLRTLMDFRYKKHYKAQVGEDGKSKNQYGKNGENMTLKVPPGTIVRDTETGVVLADLTEDKKSVVIARGGKGGKGNSKFTTSTRQAPRFAEGGSKGEERSITLELKLIADVGLIGFPNVGKSTLLSIVTDAKPKIANYHFTTLTPNLGMVQVDDGKSFAIADIPGLIEGAHTGVGLGHEFLRHIERTRVLVHLIDVSGQEGRDPIEDFYKINEELEKYSSKLAKKPQIVVGNKMDIPESEEGYEKLKEEVEKQGYSIYPISAATRKGIRELEYAILNKLEEIGEAEPIEEVIDESKLYEFKKNDSEVIVKKENEIYIVEGYPIEKLINSTNFDDHESVRHFQEIIRKRGIVEELRKLGIQEEDIVNICGYEFEFFE</sequence>
<dbReference type="EC" id="3.6.5.-" evidence="9"/>
<keyword evidence="5 9" id="KW-0547">Nucleotide-binding</keyword>
<dbReference type="CDD" id="cd01898">
    <property type="entry name" value="Obg"/>
    <property type="match status" value="1"/>
</dbReference>
<gene>
    <name evidence="9 14" type="primary">obg</name>
    <name evidence="14" type="ordered locus">Curi_c19810</name>
</gene>
<evidence type="ECO:0000256" key="9">
    <source>
        <dbReference type="HAMAP-Rule" id="MF_01454"/>
    </source>
</evidence>
<reference evidence="14 15" key="1">
    <citation type="journal article" date="2012" name="PLoS ONE">
        <title>The purine-utilizing bacterium Clostridium acidurici 9a: a genome-guided metabolic reconsideration.</title>
        <authorList>
            <person name="Hartwich K."/>
            <person name="Poehlein A."/>
            <person name="Daniel R."/>
        </authorList>
    </citation>
    <scope>NUCLEOTIDE SEQUENCE [LARGE SCALE GENOMIC DNA]</scope>
    <source>
        <strain evidence="15">ATCC 7906 / DSM 604 / BCRC 14475 / CIP 104303 / KCTC 5404 / NCIMB 10678 / 9a</strain>
    </source>
</reference>
<dbReference type="GO" id="GO:0005737">
    <property type="term" value="C:cytoplasm"/>
    <property type="evidence" value="ECO:0007669"/>
    <property type="project" value="UniProtKB-SubCell"/>
</dbReference>
<dbReference type="Gene3D" id="2.70.210.12">
    <property type="entry name" value="GTP1/OBG domain"/>
    <property type="match status" value="1"/>
</dbReference>
<evidence type="ECO:0000256" key="8">
    <source>
        <dbReference type="ARBA" id="ARBA00023134"/>
    </source>
</evidence>
<dbReference type="SUPFAM" id="SSF102741">
    <property type="entry name" value="Obg GTP-binding protein C-terminal domain"/>
    <property type="match status" value="1"/>
</dbReference>
<dbReference type="NCBIfam" id="TIGR02729">
    <property type="entry name" value="Obg_CgtA"/>
    <property type="match status" value="1"/>
</dbReference>
<dbReference type="InterPro" id="IPR036726">
    <property type="entry name" value="GTP1_OBG_dom_sf"/>
</dbReference>
<feature type="domain" description="Obg" evidence="13">
    <location>
        <begin position="3"/>
        <end position="161"/>
    </location>
</feature>
<dbReference type="InterPro" id="IPR014100">
    <property type="entry name" value="GTP-bd_Obg/CgtA"/>
</dbReference>
<dbReference type="PATRIC" id="fig|1128398.3.peg.2042"/>
<dbReference type="HAMAP" id="MF_01454">
    <property type="entry name" value="GTPase_Obg"/>
    <property type="match status" value="1"/>
</dbReference>
<evidence type="ECO:0000256" key="6">
    <source>
        <dbReference type="ARBA" id="ARBA00022801"/>
    </source>
</evidence>
<dbReference type="PANTHER" id="PTHR11702:SF31">
    <property type="entry name" value="MITOCHONDRIAL RIBOSOME-ASSOCIATED GTPASE 2"/>
    <property type="match status" value="1"/>
</dbReference>
<comment type="subcellular location">
    <subcellularLocation>
        <location evidence="9">Cytoplasm</location>
    </subcellularLocation>
</comment>
<evidence type="ECO:0000259" key="12">
    <source>
        <dbReference type="PROSITE" id="PS51881"/>
    </source>
</evidence>
<dbReference type="InterPro" id="IPR006073">
    <property type="entry name" value="GTP-bd"/>
</dbReference>
<proteinExistence type="inferred from homology"/>
<dbReference type="STRING" id="1128398.Curi_c19810"/>
<protein>
    <recommendedName>
        <fullName evidence="9">GTPase Obg</fullName>
        <ecNumber evidence="9">3.6.5.-</ecNumber>
    </recommendedName>
    <alternativeName>
        <fullName evidence="9">GTP-binding protein Obg</fullName>
    </alternativeName>
</protein>
<comment type="function">
    <text evidence="9">An essential GTPase which binds GTP, GDP and possibly (p)ppGpp with moderate affinity, with high nucleotide exchange rates and a fairly low GTP hydrolysis rate. Plays a role in control of the cell cycle, stress response, ribosome biogenesis and in those bacteria that undergo differentiation, in morphogenesis control.</text>
</comment>
<comment type="similarity">
    <text evidence="2 9">Belongs to the TRAFAC class OBG-HflX-like GTPase superfamily. OBG GTPase family.</text>
</comment>
<dbReference type="NCBIfam" id="NF008956">
    <property type="entry name" value="PRK12299.1"/>
    <property type="match status" value="1"/>
</dbReference>
<dbReference type="NCBIfam" id="NF008955">
    <property type="entry name" value="PRK12297.1"/>
    <property type="match status" value="1"/>
</dbReference>
<dbReference type="Pfam" id="PF09269">
    <property type="entry name" value="DUF1967"/>
    <property type="match status" value="1"/>
</dbReference>
<accession>K0B236</accession>
<feature type="binding site" evidence="9">
    <location>
        <begin position="168"/>
        <end position="175"/>
    </location>
    <ligand>
        <name>GTP</name>
        <dbReference type="ChEBI" id="CHEBI:37565"/>
    </ligand>
</feature>
<dbReference type="InterPro" id="IPR015349">
    <property type="entry name" value="OCT_dom"/>
</dbReference>
<feature type="domain" description="OBG-type G" evidence="11">
    <location>
        <begin position="162"/>
        <end position="333"/>
    </location>
</feature>
<dbReference type="PIRSF" id="PIRSF002401">
    <property type="entry name" value="GTP_bd_Obg/CgtA"/>
    <property type="match status" value="1"/>
</dbReference>
<dbReference type="Proteomes" id="UP000006094">
    <property type="component" value="Chromosome"/>
</dbReference>
<dbReference type="Gene3D" id="3.40.50.300">
    <property type="entry name" value="P-loop containing nucleotide triphosphate hydrolases"/>
    <property type="match status" value="1"/>
</dbReference>
<feature type="region of interest" description="Disordered" evidence="10">
    <location>
        <begin position="72"/>
        <end position="94"/>
    </location>
</feature>
<dbReference type="FunFam" id="2.70.210.12:FF:000001">
    <property type="entry name" value="GTPase Obg"/>
    <property type="match status" value="1"/>
</dbReference>
<comment type="cofactor">
    <cofactor evidence="1 9">
        <name>Mg(2+)</name>
        <dbReference type="ChEBI" id="CHEBI:18420"/>
    </cofactor>
</comment>
<dbReference type="NCBIfam" id="TIGR00231">
    <property type="entry name" value="small_GTP"/>
    <property type="match status" value="1"/>
</dbReference>
<evidence type="ECO:0000256" key="1">
    <source>
        <dbReference type="ARBA" id="ARBA00001946"/>
    </source>
</evidence>
<dbReference type="NCBIfam" id="TIGR03595">
    <property type="entry name" value="Obg_CgtA_exten"/>
    <property type="match status" value="1"/>
</dbReference>
<dbReference type="AlphaFoldDB" id="K0B236"/>
<keyword evidence="6 9" id="KW-0378">Hydrolase</keyword>
<dbReference type="GO" id="GO:0005525">
    <property type="term" value="F:GTP binding"/>
    <property type="evidence" value="ECO:0007669"/>
    <property type="project" value="UniProtKB-UniRule"/>
</dbReference>
<evidence type="ECO:0000256" key="4">
    <source>
        <dbReference type="ARBA" id="ARBA00022723"/>
    </source>
</evidence>
<feature type="domain" description="OCT" evidence="12">
    <location>
        <begin position="350"/>
        <end position="429"/>
    </location>
</feature>
<evidence type="ECO:0000256" key="7">
    <source>
        <dbReference type="ARBA" id="ARBA00022842"/>
    </source>
</evidence>
<evidence type="ECO:0000259" key="13">
    <source>
        <dbReference type="PROSITE" id="PS51883"/>
    </source>
</evidence>
<keyword evidence="4 9" id="KW-0479">Metal-binding</keyword>
<dbReference type="SUPFAM" id="SSF52540">
    <property type="entry name" value="P-loop containing nucleoside triphosphate hydrolases"/>
    <property type="match status" value="1"/>
</dbReference>
<dbReference type="PANTHER" id="PTHR11702">
    <property type="entry name" value="DEVELOPMENTALLY REGULATED GTP-BINDING PROTEIN-RELATED"/>
    <property type="match status" value="1"/>
</dbReference>
<comment type="subunit">
    <text evidence="9">Monomer.</text>
</comment>
<feature type="region of interest" description="Disordered" evidence="10">
    <location>
        <begin position="126"/>
        <end position="148"/>
    </location>
</feature>
<feature type="binding site" evidence="9">
    <location>
        <position position="175"/>
    </location>
    <ligand>
        <name>Mg(2+)</name>
        <dbReference type="ChEBI" id="CHEBI:18420"/>
    </ligand>
</feature>
<dbReference type="KEGG" id="cad:Curi_c19810"/>
<evidence type="ECO:0000256" key="3">
    <source>
        <dbReference type="ARBA" id="ARBA00022490"/>
    </source>
</evidence>
<dbReference type="GO" id="GO:0000287">
    <property type="term" value="F:magnesium ion binding"/>
    <property type="evidence" value="ECO:0007669"/>
    <property type="project" value="InterPro"/>
</dbReference>
<organism evidence="14 15">
    <name type="scientific">Gottschalkia acidurici (strain ATCC 7906 / DSM 604 / BCRC 14475 / CIP 104303 / KCTC 5404 / NCIMB 10678 / 9a)</name>
    <name type="common">Clostridium acidurici</name>
    <dbReference type="NCBI Taxonomy" id="1128398"/>
    <lineage>
        <taxon>Bacteria</taxon>
        <taxon>Bacillati</taxon>
        <taxon>Bacillota</taxon>
        <taxon>Tissierellia</taxon>
        <taxon>Tissierellales</taxon>
        <taxon>Gottschalkiaceae</taxon>
        <taxon>Gottschalkia</taxon>
    </lineage>
</organism>
<feature type="binding site" evidence="9">
    <location>
        <begin position="215"/>
        <end position="218"/>
    </location>
    <ligand>
        <name>GTP</name>
        <dbReference type="ChEBI" id="CHEBI:37565"/>
    </ligand>
</feature>
<feature type="binding site" evidence="9">
    <location>
        <position position="195"/>
    </location>
    <ligand>
        <name>Mg(2+)</name>
        <dbReference type="ChEBI" id="CHEBI:18420"/>
    </ligand>
</feature>
<dbReference type="PRINTS" id="PR00326">
    <property type="entry name" value="GTP1OBG"/>
</dbReference>
<dbReference type="EMBL" id="CP003326">
    <property type="protein sequence ID" value="AFS78985.1"/>
    <property type="molecule type" value="Genomic_DNA"/>
</dbReference>
<keyword evidence="15" id="KW-1185">Reference proteome</keyword>
<evidence type="ECO:0000313" key="15">
    <source>
        <dbReference type="Proteomes" id="UP000006094"/>
    </source>
</evidence>
<dbReference type="GO" id="GO:0042254">
    <property type="term" value="P:ribosome biogenesis"/>
    <property type="evidence" value="ECO:0007669"/>
    <property type="project" value="UniProtKB-UniRule"/>
</dbReference>
<name>K0B236_GOTA9</name>
<dbReference type="InterPro" id="IPR031167">
    <property type="entry name" value="G_OBG"/>
</dbReference>
<dbReference type="InterPro" id="IPR006169">
    <property type="entry name" value="GTP1_OBG_dom"/>
</dbReference>
<dbReference type="eggNOG" id="COG0536">
    <property type="taxonomic scope" value="Bacteria"/>
</dbReference>
<dbReference type="Gene3D" id="3.30.300.350">
    <property type="entry name" value="GTP-binding protein OBG, C-terminal domain"/>
    <property type="match status" value="1"/>
</dbReference>
<dbReference type="SUPFAM" id="SSF82051">
    <property type="entry name" value="Obg GTP-binding protein N-terminal domain"/>
    <property type="match status" value="1"/>
</dbReference>
<dbReference type="InterPro" id="IPR036346">
    <property type="entry name" value="GTP-bd_prot_GTP1/OBG_C_sf"/>
</dbReference>
<dbReference type="InterPro" id="IPR027417">
    <property type="entry name" value="P-loop_NTPase"/>
</dbReference>
<feature type="binding site" evidence="9">
    <location>
        <begin position="314"/>
        <end position="316"/>
    </location>
    <ligand>
        <name>GTP</name>
        <dbReference type="ChEBI" id="CHEBI:37565"/>
    </ligand>
</feature>
<evidence type="ECO:0000313" key="14">
    <source>
        <dbReference type="EMBL" id="AFS78985.1"/>
    </source>
</evidence>
<dbReference type="PROSITE" id="PS00905">
    <property type="entry name" value="GTP1_OBG"/>
    <property type="match status" value="1"/>
</dbReference>
<dbReference type="Pfam" id="PF01018">
    <property type="entry name" value="GTP1_OBG"/>
    <property type="match status" value="1"/>
</dbReference>
<dbReference type="InterPro" id="IPR045086">
    <property type="entry name" value="OBG_GTPase"/>
</dbReference>
<evidence type="ECO:0000259" key="11">
    <source>
        <dbReference type="PROSITE" id="PS51710"/>
    </source>
</evidence>
<dbReference type="InterPro" id="IPR005225">
    <property type="entry name" value="Small_GTP-bd"/>
</dbReference>
<evidence type="ECO:0000256" key="5">
    <source>
        <dbReference type="ARBA" id="ARBA00022741"/>
    </source>
</evidence>
<dbReference type="GO" id="GO:0003924">
    <property type="term" value="F:GTPase activity"/>
    <property type="evidence" value="ECO:0007669"/>
    <property type="project" value="UniProtKB-UniRule"/>
</dbReference>
<keyword evidence="7 9" id="KW-0460">Magnesium</keyword>
<dbReference type="InterPro" id="IPR006074">
    <property type="entry name" value="GTP1-OBG_CS"/>
</dbReference>
<keyword evidence="3 9" id="KW-0963">Cytoplasm</keyword>
<dbReference type="PROSITE" id="PS51881">
    <property type="entry name" value="OCT"/>
    <property type="match status" value="1"/>
</dbReference>
<feature type="binding site" evidence="9">
    <location>
        <begin position="193"/>
        <end position="197"/>
    </location>
    <ligand>
        <name>GTP</name>
        <dbReference type="ChEBI" id="CHEBI:37565"/>
    </ligand>
</feature>